<dbReference type="SUPFAM" id="SSF161098">
    <property type="entry name" value="MetI-like"/>
    <property type="match status" value="1"/>
</dbReference>
<keyword evidence="2" id="KW-0813">Transport</keyword>
<dbReference type="InterPro" id="IPR035906">
    <property type="entry name" value="MetI-like_sf"/>
</dbReference>
<dbReference type="Proteomes" id="UP000306509">
    <property type="component" value="Unassembled WGS sequence"/>
</dbReference>
<evidence type="ECO:0000256" key="6">
    <source>
        <dbReference type="ARBA" id="ARBA00023136"/>
    </source>
</evidence>
<organism evidence="9 10">
    <name type="scientific">Robinsoniella peoriensis</name>
    <dbReference type="NCBI Taxonomy" id="180332"/>
    <lineage>
        <taxon>Bacteria</taxon>
        <taxon>Bacillati</taxon>
        <taxon>Bacillota</taxon>
        <taxon>Clostridia</taxon>
        <taxon>Lachnospirales</taxon>
        <taxon>Lachnospiraceae</taxon>
        <taxon>Robinsoniella</taxon>
    </lineage>
</organism>
<feature type="transmembrane region" description="Helical" evidence="7">
    <location>
        <begin position="187"/>
        <end position="212"/>
    </location>
</feature>
<proteinExistence type="predicted"/>
<reference evidence="9 10" key="1">
    <citation type="journal article" date="2019" name="Anaerobe">
        <title>Detection of Robinsoniella peoriensis in multiple bone samples of a trauma patient.</title>
        <authorList>
            <person name="Schrottner P."/>
            <person name="Hartwich K."/>
            <person name="Bunk B."/>
            <person name="Schober I."/>
            <person name="Helbig S."/>
            <person name="Rudolph W.W."/>
            <person name="Gunzer F."/>
        </authorList>
    </citation>
    <scope>NUCLEOTIDE SEQUENCE [LARGE SCALE GENOMIC DNA]</scope>
    <source>
        <strain evidence="9 10">DSM 106044</strain>
    </source>
</reference>
<dbReference type="Gene3D" id="1.10.3720.10">
    <property type="entry name" value="MetI-like"/>
    <property type="match status" value="1"/>
</dbReference>
<dbReference type="PANTHER" id="PTHR43744">
    <property type="entry name" value="ABC TRANSPORTER PERMEASE PROTEIN MG189-RELATED-RELATED"/>
    <property type="match status" value="1"/>
</dbReference>
<evidence type="ECO:0000259" key="8">
    <source>
        <dbReference type="PROSITE" id="PS50928"/>
    </source>
</evidence>
<comment type="subcellular location">
    <subcellularLocation>
        <location evidence="1">Cell membrane</location>
        <topology evidence="1">Multi-pass membrane protein</topology>
    </subcellularLocation>
</comment>
<keyword evidence="5 7" id="KW-1133">Transmembrane helix</keyword>
<name>A0A4U8QEP2_9FIRM</name>
<dbReference type="EMBL" id="QGQD01000004">
    <property type="protein sequence ID" value="TLD02914.1"/>
    <property type="molecule type" value="Genomic_DNA"/>
</dbReference>
<evidence type="ECO:0000313" key="10">
    <source>
        <dbReference type="Proteomes" id="UP000306509"/>
    </source>
</evidence>
<dbReference type="RefSeq" id="WP_242858596.1">
    <property type="nucleotide sequence ID" value="NZ_CABMJZ010000094.1"/>
</dbReference>
<sequence length="297" mass="33593">MIVWKNMSVQEKIFRAVGYLLITLFAALCLIPFLIIIASSFSSEQYIIQNGYSLIPGELTLQSYAAIFKNPVKILRAYGVTTIVTVTGTALGIFINTMTGYVLQRKDFQWRNKISFYFFFTTLFSGGIVPWYILCVKYLHLNDTLFALFLPSLVSVWNILLVKGFMAGVPYEITESGKIDGAGDFTIFVRLILPLSKPVVATIGLFTALTYWNDWYNSMLFINNEKMYSLQYLLYKLVGSAQEMRRIMDETGMNMETVPIESMKMALTVVVTGPIVLLYPFVQKYFVKGLTVGAVKG</sequence>
<evidence type="ECO:0000313" key="9">
    <source>
        <dbReference type="EMBL" id="TLD02914.1"/>
    </source>
</evidence>
<keyword evidence="3" id="KW-1003">Cell membrane</keyword>
<gene>
    <name evidence="9" type="primary">araQ_2</name>
    <name evidence="9" type="ORF">DSM106044_00143</name>
</gene>
<evidence type="ECO:0000256" key="2">
    <source>
        <dbReference type="ARBA" id="ARBA00022448"/>
    </source>
</evidence>
<feature type="transmembrane region" description="Helical" evidence="7">
    <location>
        <begin position="114"/>
        <end position="133"/>
    </location>
</feature>
<keyword evidence="6 7" id="KW-0472">Membrane</keyword>
<dbReference type="PROSITE" id="PS50928">
    <property type="entry name" value="ABC_TM1"/>
    <property type="match status" value="1"/>
</dbReference>
<dbReference type="CDD" id="cd06261">
    <property type="entry name" value="TM_PBP2"/>
    <property type="match status" value="1"/>
</dbReference>
<evidence type="ECO:0000256" key="7">
    <source>
        <dbReference type="SAM" id="Phobius"/>
    </source>
</evidence>
<dbReference type="STRING" id="180332.GCA_000797495_02166"/>
<feature type="transmembrane region" description="Helical" evidence="7">
    <location>
        <begin position="77"/>
        <end position="102"/>
    </location>
</feature>
<accession>A0A4U8QEP2</accession>
<keyword evidence="4 7" id="KW-0812">Transmembrane</keyword>
<dbReference type="GO" id="GO:0005886">
    <property type="term" value="C:plasma membrane"/>
    <property type="evidence" value="ECO:0007669"/>
    <property type="project" value="UniProtKB-SubCell"/>
</dbReference>
<feature type="transmembrane region" description="Helical" evidence="7">
    <location>
        <begin position="263"/>
        <end position="282"/>
    </location>
</feature>
<evidence type="ECO:0000256" key="1">
    <source>
        <dbReference type="ARBA" id="ARBA00004651"/>
    </source>
</evidence>
<keyword evidence="10" id="KW-1185">Reference proteome</keyword>
<feature type="transmembrane region" description="Helical" evidence="7">
    <location>
        <begin position="145"/>
        <end position="166"/>
    </location>
</feature>
<evidence type="ECO:0000256" key="4">
    <source>
        <dbReference type="ARBA" id="ARBA00022692"/>
    </source>
</evidence>
<feature type="transmembrane region" description="Helical" evidence="7">
    <location>
        <begin position="16"/>
        <end position="38"/>
    </location>
</feature>
<feature type="domain" description="ABC transmembrane type-1" evidence="8">
    <location>
        <begin position="78"/>
        <end position="276"/>
    </location>
</feature>
<evidence type="ECO:0000256" key="3">
    <source>
        <dbReference type="ARBA" id="ARBA00022475"/>
    </source>
</evidence>
<dbReference type="GO" id="GO:0055085">
    <property type="term" value="P:transmembrane transport"/>
    <property type="evidence" value="ECO:0007669"/>
    <property type="project" value="InterPro"/>
</dbReference>
<evidence type="ECO:0000256" key="5">
    <source>
        <dbReference type="ARBA" id="ARBA00022989"/>
    </source>
</evidence>
<dbReference type="PANTHER" id="PTHR43744:SF9">
    <property type="entry name" value="POLYGALACTURONAN_RHAMNOGALACTURONAN TRANSPORT SYSTEM PERMEASE PROTEIN YTCP"/>
    <property type="match status" value="1"/>
</dbReference>
<dbReference type="AlphaFoldDB" id="A0A4U8QEP2"/>
<protein>
    <submittedName>
        <fullName evidence="9">L-arabinose transport system permease protein AraQ</fullName>
    </submittedName>
</protein>
<comment type="caution">
    <text evidence="9">The sequence shown here is derived from an EMBL/GenBank/DDBJ whole genome shotgun (WGS) entry which is preliminary data.</text>
</comment>
<dbReference type="InterPro" id="IPR000515">
    <property type="entry name" value="MetI-like"/>
</dbReference>